<sequence length="604" mass="68881">MWFMLILILGILGLGFWMWKRPDPVERDQAKAVQHDLWLDQIDAQLKHAEHLSCDQGQPNYARAYDIYSQLAKQHELPQAYTQMGLMHLYGLGREKNPPHGIGLLEKAYRLGGDEAAYQLGIWHETQLQDLEKALYWYRHAVALGHLDAQYRINGLSNPNDQVSEQHLSLLKRNAENGHASSQYQLAQYYLTQIKTPNISEGLHALFQAAEQGHLVANQQLYEYYQFGQFLPANEQCALHYLKVCIALGDQALLPIYQQAVLMGKYDIDQRQRVWSDLLTQAKEHQNLKAKALLGRAYFHGWFVDKNETMAFRYWSEAAQEKNAEALCAIAALYYEEHLVAKIPEKTFELYQYAHEIEPNYMSLMGLGLCHLHGVGTVQDIAKAEAYLQQAAEQGWRYKIKNSVDQNYVIGLFYCMASYPLPDRNKALAYLVQASEQGCTDALWTFYQLYAGQLISTVNDFEQARIYLQQAADAGHVLAQVTLGLGLSQDDHSQQNLLLAQQYLKQAAIQGNGVALNRLGEIYAQGLGQEADLNVALEYYQQAAQHANPDAYGHLGQMYLYGQGVERNLHTAQCWLEKGRAMRHPRSIELLKNIEAYLNQESKF</sequence>
<dbReference type="STRING" id="1891224.BBP83_00365"/>
<dbReference type="Gene3D" id="1.25.40.10">
    <property type="entry name" value="Tetratricopeptide repeat domain"/>
    <property type="match status" value="4"/>
</dbReference>
<gene>
    <name evidence="1" type="ORF">BBP83_00365</name>
</gene>
<evidence type="ECO:0008006" key="3">
    <source>
        <dbReference type="Google" id="ProtNLM"/>
    </source>
</evidence>
<dbReference type="Proteomes" id="UP000186553">
    <property type="component" value="Unassembled WGS sequence"/>
</dbReference>
<dbReference type="EMBL" id="MBDL01000001">
    <property type="protein sequence ID" value="ODA14307.1"/>
    <property type="molecule type" value="Genomic_DNA"/>
</dbReference>
<evidence type="ECO:0000313" key="2">
    <source>
        <dbReference type="Proteomes" id="UP000186553"/>
    </source>
</evidence>
<accession>A0A1C3D0G1</accession>
<organism evidence="1 2">
    <name type="scientific">Acinetobacter celticus</name>
    <dbReference type="NCBI Taxonomy" id="1891224"/>
    <lineage>
        <taxon>Bacteria</taxon>
        <taxon>Pseudomonadati</taxon>
        <taxon>Pseudomonadota</taxon>
        <taxon>Gammaproteobacteria</taxon>
        <taxon>Moraxellales</taxon>
        <taxon>Moraxellaceae</taxon>
        <taxon>Acinetobacter</taxon>
    </lineage>
</organism>
<dbReference type="InterPro" id="IPR050767">
    <property type="entry name" value="Sel1_AlgK"/>
</dbReference>
<dbReference type="InterPro" id="IPR006597">
    <property type="entry name" value="Sel1-like"/>
</dbReference>
<dbReference type="InterPro" id="IPR011990">
    <property type="entry name" value="TPR-like_helical_dom_sf"/>
</dbReference>
<reference evidence="1 2" key="1">
    <citation type="submission" date="2016-07" db="EMBL/GenBank/DDBJ databases">
        <title>Acinetobacter sp. ANC 4603.</title>
        <authorList>
            <person name="Radolfova-Krizova L."/>
            <person name="Nemec A."/>
        </authorList>
    </citation>
    <scope>NUCLEOTIDE SEQUENCE [LARGE SCALE GENOMIC DNA]</scope>
    <source>
        <strain evidence="1 2">ANC 4603</strain>
    </source>
</reference>
<dbReference type="Pfam" id="PF08238">
    <property type="entry name" value="Sel1"/>
    <property type="match status" value="11"/>
</dbReference>
<dbReference type="SUPFAM" id="SSF81901">
    <property type="entry name" value="HCP-like"/>
    <property type="match status" value="3"/>
</dbReference>
<keyword evidence="2" id="KW-1185">Reference proteome</keyword>
<dbReference type="RefSeq" id="WP_068885449.1">
    <property type="nucleotide sequence ID" value="NZ_CBCRUU010000003.1"/>
</dbReference>
<dbReference type="AlphaFoldDB" id="A0A1C3D0G1"/>
<protein>
    <recommendedName>
        <fullName evidence="3">Sel1 repeat family protein</fullName>
    </recommendedName>
</protein>
<dbReference type="SMART" id="SM00671">
    <property type="entry name" value="SEL1"/>
    <property type="match status" value="11"/>
</dbReference>
<comment type="caution">
    <text evidence="1">The sequence shown here is derived from an EMBL/GenBank/DDBJ whole genome shotgun (WGS) entry which is preliminary data.</text>
</comment>
<dbReference type="OrthoDB" id="8561742at2"/>
<proteinExistence type="predicted"/>
<name>A0A1C3D0G1_9GAMM</name>
<dbReference type="PANTHER" id="PTHR11102:SF147">
    <property type="entry name" value="SEL1L ADAPTOR SUBUNIT OF ERAD E3 UBIQUITIN LIGASE"/>
    <property type="match status" value="1"/>
</dbReference>
<evidence type="ECO:0000313" key="1">
    <source>
        <dbReference type="EMBL" id="ODA14307.1"/>
    </source>
</evidence>
<dbReference type="PANTHER" id="PTHR11102">
    <property type="entry name" value="SEL-1-LIKE PROTEIN"/>
    <property type="match status" value="1"/>
</dbReference>
<dbReference type="GO" id="GO:0036503">
    <property type="term" value="P:ERAD pathway"/>
    <property type="evidence" value="ECO:0007669"/>
    <property type="project" value="TreeGrafter"/>
</dbReference>